<dbReference type="InterPro" id="IPR036642">
    <property type="entry name" value="Cyt_bc1_su8_sf"/>
</dbReference>
<comment type="subcellular location">
    <subcellularLocation>
        <location evidence="1 11">Mitochondrion inner membrane</location>
        <topology evidence="1 11">Single-pass membrane protein</topology>
    </subcellularLocation>
</comment>
<dbReference type="PANTHER" id="PTHR12119:SF2">
    <property type="entry name" value="CYTOCHROME B-C1 COMPLEX SUBUNIT 8"/>
    <property type="match status" value="1"/>
</dbReference>
<protein>
    <recommendedName>
        <fullName evidence="11">Cytochrome b-c1 complex subunit 8</fullName>
    </recommendedName>
    <alternativeName>
        <fullName evidence="11">Complex III subunit 8</fullName>
    </alternativeName>
</protein>
<reference evidence="12 13" key="1">
    <citation type="submission" date="2017-10" db="EMBL/GenBank/DDBJ databases">
        <title>A novel species of cold-tolerant Malassezia isolated from bats.</title>
        <authorList>
            <person name="Lorch J.M."/>
            <person name="Palmer J.M."/>
            <person name="Vanderwolf K.J."/>
            <person name="Schmidt K.Z."/>
            <person name="Verant M.L."/>
            <person name="Weller T.J."/>
            <person name="Blehert D.S."/>
        </authorList>
    </citation>
    <scope>NUCLEOTIDE SEQUENCE [LARGE SCALE GENOMIC DNA]</scope>
    <source>
        <strain evidence="12 13">NWHC:44797-103</strain>
    </source>
</reference>
<dbReference type="Proteomes" id="UP000232875">
    <property type="component" value="Unassembled WGS sequence"/>
</dbReference>
<dbReference type="PANTHER" id="PTHR12119">
    <property type="entry name" value="UBIQUINOL-CYTOCHROME C REDUCTASE COMPLEX UBIQUINONE-BINDING PROTEIN QP-C"/>
    <property type="match status" value="1"/>
</dbReference>
<comment type="function">
    <text evidence="11">Component of the ubiquinol-cytochrome c oxidoreductase, a multisubunit transmembrane complex that is part of the mitochondrial electron transport chain which drives oxidative phosphorylation. The complex plays an important role in the uptake of multiple carbon sources present in different host niches.</text>
</comment>
<evidence type="ECO:0000256" key="6">
    <source>
        <dbReference type="ARBA" id="ARBA00022792"/>
    </source>
</evidence>
<dbReference type="SUPFAM" id="SSF81508">
    <property type="entry name" value="Ubiquinone-binding protein QP-C of cytochrome bc1 complex (Ubiquinol-cytochrome c reductase)"/>
    <property type="match status" value="1"/>
</dbReference>
<name>A0A2N1J8P7_9BASI</name>
<keyword evidence="9 11" id="KW-0496">Mitochondrion</keyword>
<evidence type="ECO:0000256" key="4">
    <source>
        <dbReference type="ARBA" id="ARBA00022660"/>
    </source>
</evidence>
<evidence type="ECO:0000256" key="3">
    <source>
        <dbReference type="ARBA" id="ARBA00022448"/>
    </source>
</evidence>
<dbReference type="OrthoDB" id="6683853at2759"/>
<keyword evidence="5" id="KW-0812">Transmembrane</keyword>
<dbReference type="FunFam" id="1.20.5.210:FF:000001">
    <property type="entry name" value="Cytochrome b-c1 complex subunit 8"/>
    <property type="match status" value="1"/>
</dbReference>
<evidence type="ECO:0000256" key="9">
    <source>
        <dbReference type="ARBA" id="ARBA00023128"/>
    </source>
</evidence>
<comment type="subunit">
    <text evidence="11">Component of the ubiquinol-cytochrome c oxidoreductase (cytochrome b-c1 complex, complex III, CIII), a multisubunit enzyme composed of 3 respiratory subunits cytochrome b, cytochrome c1 and Rieske protein, 2 core protein subunits, and additional low-molecular weight protein subunits. The complex exists as an obligatory dimer and forms supercomplexes (SCs) in the inner mitochondrial membrane with cytochrome c oxidase (complex IV, CIV).</text>
</comment>
<dbReference type="Pfam" id="PF02939">
    <property type="entry name" value="UcrQ"/>
    <property type="match status" value="1"/>
</dbReference>
<keyword evidence="8" id="KW-1133">Transmembrane helix</keyword>
<proteinExistence type="inferred from homology"/>
<gene>
    <name evidence="12" type="primary">QCR8</name>
    <name evidence="12" type="ORF">MVES_003313</name>
</gene>
<keyword evidence="13" id="KW-1185">Reference proteome</keyword>
<keyword evidence="7 11" id="KW-0249">Electron transport</keyword>
<dbReference type="InterPro" id="IPR004205">
    <property type="entry name" value="Cyt_bc1_su8"/>
</dbReference>
<evidence type="ECO:0000256" key="7">
    <source>
        <dbReference type="ARBA" id="ARBA00022982"/>
    </source>
</evidence>
<dbReference type="EMBL" id="KZ454993">
    <property type="protein sequence ID" value="PKI82933.1"/>
    <property type="molecule type" value="Genomic_DNA"/>
</dbReference>
<dbReference type="Gene3D" id="1.20.5.210">
    <property type="entry name" value="Cytochrome b-c1 complex subunit 8"/>
    <property type="match status" value="1"/>
</dbReference>
<sequence length="102" mass="11268">MRASGIAQSGMNTGHKWIGWFGNFGGPTQKGITTYANSPWQLNPFAGMLRDFVFNGFRRVVTQLPYSGIPFALGYFIYTWGNKEFAYVNSKAGHLAGAGEHE</sequence>
<evidence type="ECO:0000256" key="11">
    <source>
        <dbReference type="RuleBase" id="RU368118"/>
    </source>
</evidence>
<dbReference type="GO" id="GO:0005743">
    <property type="term" value="C:mitochondrial inner membrane"/>
    <property type="evidence" value="ECO:0007669"/>
    <property type="project" value="UniProtKB-SubCell"/>
</dbReference>
<evidence type="ECO:0000256" key="8">
    <source>
        <dbReference type="ARBA" id="ARBA00022989"/>
    </source>
</evidence>
<dbReference type="GO" id="GO:0045275">
    <property type="term" value="C:respiratory chain complex III"/>
    <property type="evidence" value="ECO:0007669"/>
    <property type="project" value="UniProtKB-UniRule"/>
</dbReference>
<organism evidence="12 13">
    <name type="scientific">Malassezia vespertilionis</name>
    <dbReference type="NCBI Taxonomy" id="2020962"/>
    <lineage>
        <taxon>Eukaryota</taxon>
        <taxon>Fungi</taxon>
        <taxon>Dikarya</taxon>
        <taxon>Basidiomycota</taxon>
        <taxon>Ustilaginomycotina</taxon>
        <taxon>Malasseziomycetes</taxon>
        <taxon>Malasseziales</taxon>
        <taxon>Malasseziaceae</taxon>
        <taxon>Malassezia</taxon>
    </lineage>
</organism>
<dbReference type="STRING" id="2020962.A0A2N1J8P7"/>
<dbReference type="GO" id="GO:0006122">
    <property type="term" value="P:mitochondrial electron transport, ubiquinol to cytochrome c"/>
    <property type="evidence" value="ECO:0007669"/>
    <property type="project" value="UniProtKB-UniRule"/>
</dbReference>
<keyword evidence="4 11" id="KW-0679">Respiratory chain</keyword>
<keyword evidence="3 11" id="KW-0813">Transport</keyword>
<keyword evidence="6 11" id="KW-0999">Mitochondrion inner membrane</keyword>
<evidence type="ECO:0000256" key="5">
    <source>
        <dbReference type="ARBA" id="ARBA00022692"/>
    </source>
</evidence>
<evidence type="ECO:0000256" key="10">
    <source>
        <dbReference type="ARBA" id="ARBA00023136"/>
    </source>
</evidence>
<dbReference type="AlphaFoldDB" id="A0A2N1J8P7"/>
<evidence type="ECO:0000313" key="13">
    <source>
        <dbReference type="Proteomes" id="UP000232875"/>
    </source>
</evidence>
<evidence type="ECO:0000256" key="1">
    <source>
        <dbReference type="ARBA" id="ARBA00004434"/>
    </source>
</evidence>
<keyword evidence="10" id="KW-0472">Membrane</keyword>
<accession>A0A2N1J8P7</accession>
<evidence type="ECO:0000313" key="12">
    <source>
        <dbReference type="EMBL" id="PKI82933.1"/>
    </source>
</evidence>
<comment type="similarity">
    <text evidence="2 11">Belongs to the UQCRQ/QCR8 family.</text>
</comment>
<evidence type="ECO:0000256" key="2">
    <source>
        <dbReference type="ARBA" id="ARBA00007668"/>
    </source>
</evidence>